<gene>
    <name evidence="2" type="ORF">B0T11DRAFT_317124</name>
</gene>
<evidence type="ECO:0000313" key="3">
    <source>
        <dbReference type="Proteomes" id="UP000813385"/>
    </source>
</evidence>
<reference evidence="2" key="1">
    <citation type="journal article" date="2021" name="Nat. Commun.">
        <title>Genetic determinants of endophytism in the Arabidopsis root mycobiome.</title>
        <authorList>
            <person name="Mesny F."/>
            <person name="Miyauchi S."/>
            <person name="Thiergart T."/>
            <person name="Pickel B."/>
            <person name="Atanasova L."/>
            <person name="Karlsson M."/>
            <person name="Huettel B."/>
            <person name="Barry K.W."/>
            <person name="Haridas S."/>
            <person name="Chen C."/>
            <person name="Bauer D."/>
            <person name="Andreopoulos W."/>
            <person name="Pangilinan J."/>
            <person name="LaButti K."/>
            <person name="Riley R."/>
            <person name="Lipzen A."/>
            <person name="Clum A."/>
            <person name="Drula E."/>
            <person name="Henrissat B."/>
            <person name="Kohler A."/>
            <person name="Grigoriev I.V."/>
            <person name="Martin F.M."/>
            <person name="Hacquard S."/>
        </authorList>
    </citation>
    <scope>NUCLEOTIDE SEQUENCE</scope>
    <source>
        <strain evidence="2">MPI-CAGE-AT-0016</strain>
    </source>
</reference>
<feature type="compositionally biased region" description="Polar residues" evidence="1">
    <location>
        <begin position="234"/>
        <end position="243"/>
    </location>
</feature>
<dbReference type="OrthoDB" id="10408844at2759"/>
<dbReference type="EMBL" id="JAGPXD010000002">
    <property type="protein sequence ID" value="KAH7369143.1"/>
    <property type="molecule type" value="Genomic_DNA"/>
</dbReference>
<keyword evidence="3" id="KW-1185">Reference proteome</keyword>
<organism evidence="2 3">
    <name type="scientific">Plectosphaerella cucumerina</name>
    <dbReference type="NCBI Taxonomy" id="40658"/>
    <lineage>
        <taxon>Eukaryota</taxon>
        <taxon>Fungi</taxon>
        <taxon>Dikarya</taxon>
        <taxon>Ascomycota</taxon>
        <taxon>Pezizomycotina</taxon>
        <taxon>Sordariomycetes</taxon>
        <taxon>Hypocreomycetidae</taxon>
        <taxon>Glomerellales</taxon>
        <taxon>Plectosphaerellaceae</taxon>
        <taxon>Plectosphaerella</taxon>
    </lineage>
</organism>
<dbReference type="AlphaFoldDB" id="A0A8K0TMN4"/>
<comment type="caution">
    <text evidence="2">The sequence shown here is derived from an EMBL/GenBank/DDBJ whole genome shotgun (WGS) entry which is preliminary data.</text>
</comment>
<dbReference type="Proteomes" id="UP000813385">
    <property type="component" value="Unassembled WGS sequence"/>
</dbReference>
<proteinExistence type="predicted"/>
<feature type="compositionally biased region" description="Low complexity" evidence="1">
    <location>
        <begin position="73"/>
        <end position="87"/>
    </location>
</feature>
<protein>
    <submittedName>
        <fullName evidence="2">Uncharacterized protein</fullName>
    </submittedName>
</protein>
<evidence type="ECO:0000313" key="2">
    <source>
        <dbReference type="EMBL" id="KAH7369143.1"/>
    </source>
</evidence>
<sequence>MYRNMHPATTTVLNFVLHMNNGIIEASLKPHIGDMDSAGDASPHGQEQPRMWDSAHGVVLIPAMPSLDRRPSGESSSSSASPETASLEDVGHLNSPELAASLKTLHLNVSDAATGHIHLEPEAAAQSARIFARNHAFEESSPRGWILVRKSSIFTPASIRSGIELRIDIRDSFTTSAVWDSHASIRFEVTDMGVTQSDSIAARRAPVLVPQELADQDMGAEPKPWQIGLANYARGSSSSSTRPRQGLAEFPPRFGCS</sequence>
<name>A0A8K0TMN4_9PEZI</name>
<feature type="region of interest" description="Disordered" evidence="1">
    <location>
        <begin position="65"/>
        <end position="88"/>
    </location>
</feature>
<accession>A0A8K0TMN4</accession>
<evidence type="ECO:0000256" key="1">
    <source>
        <dbReference type="SAM" id="MobiDB-lite"/>
    </source>
</evidence>
<feature type="region of interest" description="Disordered" evidence="1">
    <location>
        <begin position="233"/>
        <end position="257"/>
    </location>
</feature>